<evidence type="ECO:0000256" key="1">
    <source>
        <dbReference type="ARBA" id="ARBA00022571"/>
    </source>
</evidence>
<dbReference type="NCBIfam" id="TIGR01850">
    <property type="entry name" value="argC"/>
    <property type="match status" value="1"/>
</dbReference>
<evidence type="ECO:0000256" key="5">
    <source>
        <dbReference type="HAMAP-Rule" id="MF_00150"/>
    </source>
</evidence>
<feature type="active site" evidence="5 6">
    <location>
        <position position="149"/>
    </location>
</feature>
<dbReference type="SUPFAM" id="SSF51735">
    <property type="entry name" value="NAD(P)-binding Rossmann-fold domains"/>
    <property type="match status" value="1"/>
</dbReference>
<dbReference type="SUPFAM" id="SSF55347">
    <property type="entry name" value="Glyceraldehyde-3-phosphate dehydrogenase-like, C-terminal domain"/>
    <property type="match status" value="1"/>
</dbReference>
<dbReference type="GO" id="GO:0003942">
    <property type="term" value="F:N-acetyl-gamma-glutamyl-phosphate reductase activity"/>
    <property type="evidence" value="ECO:0007669"/>
    <property type="project" value="UniProtKB-EC"/>
</dbReference>
<evidence type="ECO:0000259" key="7">
    <source>
        <dbReference type="SMART" id="SM00859"/>
    </source>
</evidence>
<name>A0ABV8VPF6_9BACI</name>
<dbReference type="EC" id="1.2.1.38" evidence="5"/>
<comment type="caution">
    <text evidence="8">The sequence shown here is derived from an EMBL/GenBank/DDBJ whole genome shotgun (WGS) entry which is preliminary data.</text>
</comment>
<evidence type="ECO:0000256" key="3">
    <source>
        <dbReference type="ARBA" id="ARBA00022857"/>
    </source>
</evidence>
<dbReference type="PANTHER" id="PTHR32338">
    <property type="entry name" value="N-ACETYL-GAMMA-GLUTAMYL-PHOSPHATE REDUCTASE, CHLOROPLASTIC-RELATED-RELATED"/>
    <property type="match status" value="1"/>
</dbReference>
<dbReference type="InterPro" id="IPR036291">
    <property type="entry name" value="NAD(P)-bd_dom_sf"/>
</dbReference>
<dbReference type="Pfam" id="PF22698">
    <property type="entry name" value="Semialdhyde_dhC_1"/>
    <property type="match status" value="1"/>
</dbReference>
<comment type="pathway">
    <text evidence="5">Amino-acid biosynthesis; L-arginine biosynthesis; N(2)-acetyl-L-ornithine from L-glutamate: step 3/4.</text>
</comment>
<keyword evidence="3 5" id="KW-0521">NADP</keyword>
<evidence type="ECO:0000256" key="2">
    <source>
        <dbReference type="ARBA" id="ARBA00022605"/>
    </source>
</evidence>
<dbReference type="PANTHER" id="PTHR32338:SF10">
    <property type="entry name" value="N-ACETYL-GAMMA-GLUTAMYL-PHOSPHATE REDUCTASE, CHLOROPLASTIC-RELATED"/>
    <property type="match status" value="1"/>
</dbReference>
<dbReference type="InterPro" id="IPR058924">
    <property type="entry name" value="AGPR_dimerisation_dom"/>
</dbReference>
<keyword evidence="2 5" id="KW-0028">Amino-acid biosynthesis</keyword>
<dbReference type="InterPro" id="IPR000534">
    <property type="entry name" value="Semialdehyde_DH_NAD-bd"/>
</dbReference>
<evidence type="ECO:0000313" key="9">
    <source>
        <dbReference type="Proteomes" id="UP001595880"/>
    </source>
</evidence>
<dbReference type="InterPro" id="IPR023013">
    <property type="entry name" value="AGPR_AS"/>
</dbReference>
<proteinExistence type="inferred from homology"/>
<dbReference type="SMART" id="SM00859">
    <property type="entry name" value="Semialdhyde_dh"/>
    <property type="match status" value="1"/>
</dbReference>
<keyword evidence="9" id="KW-1185">Reference proteome</keyword>
<comment type="catalytic activity">
    <reaction evidence="5">
        <text>N-acetyl-L-glutamate 5-semialdehyde + phosphate + NADP(+) = N-acetyl-L-glutamyl 5-phosphate + NADPH + H(+)</text>
        <dbReference type="Rhea" id="RHEA:21588"/>
        <dbReference type="ChEBI" id="CHEBI:15378"/>
        <dbReference type="ChEBI" id="CHEBI:29123"/>
        <dbReference type="ChEBI" id="CHEBI:43474"/>
        <dbReference type="ChEBI" id="CHEBI:57783"/>
        <dbReference type="ChEBI" id="CHEBI:57936"/>
        <dbReference type="ChEBI" id="CHEBI:58349"/>
        <dbReference type="EC" id="1.2.1.38"/>
    </reaction>
</comment>
<accession>A0ABV8VPF6</accession>
<comment type="subcellular location">
    <subcellularLocation>
        <location evidence="5">Cytoplasm</location>
    </subcellularLocation>
</comment>
<protein>
    <recommendedName>
        <fullName evidence="5">N-acetyl-gamma-glutamyl-phosphate reductase</fullName>
        <shortName evidence="5">AGPR</shortName>
        <ecNumber evidence="5">1.2.1.38</ecNumber>
    </recommendedName>
    <alternativeName>
        <fullName evidence="5">N-acetyl-glutamate semialdehyde dehydrogenase</fullName>
        <shortName evidence="5">NAGSA dehydrogenase</shortName>
    </alternativeName>
</protein>
<dbReference type="CDD" id="cd17895">
    <property type="entry name" value="AGPR_1_N"/>
    <property type="match status" value="1"/>
</dbReference>
<dbReference type="Pfam" id="PF01118">
    <property type="entry name" value="Semialdhyde_dh"/>
    <property type="match status" value="1"/>
</dbReference>
<dbReference type="RefSeq" id="WP_390194837.1">
    <property type="nucleotide sequence ID" value="NZ_JBHSDV010000001.1"/>
</dbReference>
<sequence>MNVAIVGGTGYGAVELLRFLYNHPHVKVAKIISHSNSGIPFSEVYPHLTNIVDLEMEALDVENLAKEVDVVFFATPSNVSKHVIPSLIDLGVKCIDLSGDFRLRDGGLYKSYYGEDIAEETYIQQAVYGLCEINRQEIKEASLIANPGCYPTATTLGIIPALSKGIIDKKQIIIDAKTGTTGAGRSLAQGFHFSEMQENFKAYKLGVHKHIPEIEQVLSDVANTELQVTFTPHVVPMTRGIMSTIYVDLKEKLSTKEAINLYKEFYRNDPFVRIREEGTIPQTKEVFGSNYCDIGLYVDERTGKLIIVSVIDNLVKGASGQAIQNLNIMNGWDETTGLTQLPIYP</sequence>
<comment type="similarity">
    <text evidence="5">Belongs to the NAGSA dehydrogenase family. Type 1 subfamily.</text>
</comment>
<reference evidence="9" key="1">
    <citation type="journal article" date="2019" name="Int. J. Syst. Evol. Microbiol.">
        <title>The Global Catalogue of Microorganisms (GCM) 10K type strain sequencing project: providing services to taxonomists for standard genome sequencing and annotation.</title>
        <authorList>
            <consortium name="The Broad Institute Genomics Platform"/>
            <consortium name="The Broad Institute Genome Sequencing Center for Infectious Disease"/>
            <person name="Wu L."/>
            <person name="Ma J."/>
        </authorList>
    </citation>
    <scope>NUCLEOTIDE SEQUENCE [LARGE SCALE GENOMIC DNA]</scope>
    <source>
        <strain evidence="9">KACC 14058</strain>
    </source>
</reference>
<gene>
    <name evidence="5 8" type="primary">argC</name>
    <name evidence="8" type="ORF">ACFOZ1_00745</name>
</gene>
<dbReference type="InterPro" id="IPR000706">
    <property type="entry name" value="AGPR_type-1"/>
</dbReference>
<keyword evidence="1 5" id="KW-0055">Arginine biosynthesis</keyword>
<dbReference type="Proteomes" id="UP001595880">
    <property type="component" value="Unassembled WGS sequence"/>
</dbReference>
<dbReference type="Gene3D" id="3.30.360.10">
    <property type="entry name" value="Dihydrodipicolinate Reductase, domain 2"/>
    <property type="match status" value="1"/>
</dbReference>
<dbReference type="EMBL" id="JBHSDV010000001">
    <property type="protein sequence ID" value="MFC4386324.1"/>
    <property type="molecule type" value="Genomic_DNA"/>
</dbReference>
<organism evidence="8 9">
    <name type="scientific">Gracilibacillus marinus</name>
    <dbReference type="NCBI Taxonomy" id="630535"/>
    <lineage>
        <taxon>Bacteria</taxon>
        <taxon>Bacillati</taxon>
        <taxon>Bacillota</taxon>
        <taxon>Bacilli</taxon>
        <taxon>Bacillales</taxon>
        <taxon>Bacillaceae</taxon>
        <taxon>Gracilibacillus</taxon>
    </lineage>
</organism>
<evidence type="ECO:0000256" key="6">
    <source>
        <dbReference type="PROSITE-ProRule" id="PRU10010"/>
    </source>
</evidence>
<dbReference type="PROSITE" id="PS01224">
    <property type="entry name" value="ARGC"/>
    <property type="match status" value="1"/>
</dbReference>
<keyword evidence="4 5" id="KW-0560">Oxidoreductase</keyword>
<comment type="function">
    <text evidence="5">Catalyzes the NADPH-dependent reduction of N-acetyl-5-glutamyl phosphate to yield N-acetyl-L-glutamate 5-semialdehyde.</text>
</comment>
<keyword evidence="5" id="KW-0963">Cytoplasm</keyword>
<dbReference type="CDD" id="cd23934">
    <property type="entry name" value="AGPR_1_C"/>
    <property type="match status" value="1"/>
</dbReference>
<dbReference type="HAMAP" id="MF_00150">
    <property type="entry name" value="ArgC_type1"/>
    <property type="match status" value="1"/>
</dbReference>
<dbReference type="InterPro" id="IPR050085">
    <property type="entry name" value="AGPR"/>
</dbReference>
<dbReference type="Gene3D" id="3.40.50.720">
    <property type="entry name" value="NAD(P)-binding Rossmann-like Domain"/>
    <property type="match status" value="1"/>
</dbReference>
<feature type="domain" description="Semialdehyde dehydrogenase NAD-binding" evidence="7">
    <location>
        <begin position="2"/>
        <end position="141"/>
    </location>
</feature>
<evidence type="ECO:0000256" key="4">
    <source>
        <dbReference type="ARBA" id="ARBA00023002"/>
    </source>
</evidence>
<evidence type="ECO:0000313" key="8">
    <source>
        <dbReference type="EMBL" id="MFC4386324.1"/>
    </source>
</evidence>